<evidence type="ECO:0000313" key="1">
    <source>
        <dbReference type="EMBL" id="MBM9476565.1"/>
    </source>
</evidence>
<accession>A0A939C2H0</accession>
<organism evidence="1 2">
    <name type="scientific">Nakamurella flavida</name>
    <dbReference type="NCBI Taxonomy" id="363630"/>
    <lineage>
        <taxon>Bacteria</taxon>
        <taxon>Bacillati</taxon>
        <taxon>Actinomycetota</taxon>
        <taxon>Actinomycetes</taxon>
        <taxon>Nakamurellales</taxon>
        <taxon>Nakamurellaceae</taxon>
        <taxon>Nakamurella</taxon>
    </lineage>
</organism>
<dbReference type="EMBL" id="JAERWL010000008">
    <property type="protein sequence ID" value="MBM9476565.1"/>
    <property type="molecule type" value="Genomic_DNA"/>
</dbReference>
<dbReference type="Proteomes" id="UP000663801">
    <property type="component" value="Unassembled WGS sequence"/>
</dbReference>
<evidence type="ECO:0000313" key="2">
    <source>
        <dbReference type="Proteomes" id="UP000663801"/>
    </source>
</evidence>
<protein>
    <submittedName>
        <fullName evidence="1">Uncharacterized protein</fullName>
    </submittedName>
</protein>
<proteinExistence type="predicted"/>
<reference evidence="1" key="1">
    <citation type="submission" date="2021-01" db="EMBL/GenBank/DDBJ databases">
        <title>KCTC 19127 draft genome.</title>
        <authorList>
            <person name="An D."/>
        </authorList>
    </citation>
    <scope>NUCLEOTIDE SEQUENCE</scope>
    <source>
        <strain evidence="1">KCTC 19127</strain>
    </source>
</reference>
<gene>
    <name evidence="1" type="ORF">JL107_08935</name>
</gene>
<comment type="caution">
    <text evidence="1">The sequence shown here is derived from an EMBL/GenBank/DDBJ whole genome shotgun (WGS) entry which is preliminary data.</text>
</comment>
<dbReference type="RefSeq" id="WP_205256679.1">
    <property type="nucleotide sequence ID" value="NZ_BAAAPV010000004.1"/>
</dbReference>
<keyword evidence="2" id="KW-1185">Reference proteome</keyword>
<name>A0A939C2H0_9ACTN</name>
<sequence>MTVARIRRRKMVFIDVWPDHDISSAARTFAAQSSPVFELYIRGLHAGEKRIAATTSWCRFVLTDQPVAHRHHTLLGPDFAVITEEPPDSFGLSDGGWARFDPALIALPPADRGPAYLDWLHQRMVRLAELRGWDRRPLEDARQYCLDRSVEARFDGPRRQSPDRRHTAALSLHIDPDGLRHVALTVRNRAREVITARTTTARPFFCDFHDWRSVQRQVRWLSPTMLSVGDEYSLPYLAPLARVDITEPGVG</sequence>
<dbReference type="AlphaFoldDB" id="A0A939C2H0"/>